<dbReference type="InterPro" id="IPR016181">
    <property type="entry name" value="Acyl_CoA_acyltransferase"/>
</dbReference>
<feature type="domain" description="N-acetyltransferase" evidence="1">
    <location>
        <begin position="12"/>
        <end position="149"/>
    </location>
</feature>
<protein>
    <submittedName>
        <fullName evidence="2">GNAT family N-acetyltransferase</fullName>
    </submittedName>
</protein>
<dbReference type="CDD" id="cd04301">
    <property type="entry name" value="NAT_SF"/>
    <property type="match status" value="1"/>
</dbReference>
<comment type="caution">
    <text evidence="2">The sequence shown here is derived from an EMBL/GenBank/DDBJ whole genome shotgun (WGS) entry which is preliminary data.</text>
</comment>
<evidence type="ECO:0000313" key="3">
    <source>
        <dbReference type="Proteomes" id="UP001153642"/>
    </source>
</evidence>
<dbReference type="EMBL" id="JAPMUA010000009">
    <property type="protein sequence ID" value="MDG3587677.1"/>
    <property type="molecule type" value="Genomic_DNA"/>
</dbReference>
<dbReference type="InterPro" id="IPR053144">
    <property type="entry name" value="Acetyltransferase_Butenolide"/>
</dbReference>
<dbReference type="PANTHER" id="PTHR43233:SF1">
    <property type="entry name" value="FAMILY N-ACETYLTRANSFERASE, PUTATIVE (AFU_ORTHOLOGUE AFUA_6G03350)-RELATED"/>
    <property type="match status" value="1"/>
</dbReference>
<evidence type="ECO:0000259" key="1">
    <source>
        <dbReference type="PROSITE" id="PS51186"/>
    </source>
</evidence>
<dbReference type="Pfam" id="PF13508">
    <property type="entry name" value="Acetyltransf_7"/>
    <property type="match status" value="1"/>
</dbReference>
<dbReference type="SUPFAM" id="SSF55729">
    <property type="entry name" value="Acyl-CoA N-acyltransferases (Nat)"/>
    <property type="match status" value="1"/>
</dbReference>
<name>A0ABT6FX43_9FLAO</name>
<reference evidence="2" key="1">
    <citation type="submission" date="2022-11" db="EMBL/GenBank/DDBJ databases">
        <title>High-quality draft genome sequence of Galbibacter sp. strain CMA-7.</title>
        <authorList>
            <person name="Wei L."/>
            <person name="Dong C."/>
            <person name="Shao Z."/>
        </authorList>
    </citation>
    <scope>NUCLEOTIDE SEQUENCE</scope>
    <source>
        <strain evidence="2">CMA-7</strain>
    </source>
</reference>
<dbReference type="PROSITE" id="PS51186">
    <property type="entry name" value="GNAT"/>
    <property type="match status" value="1"/>
</dbReference>
<dbReference type="Gene3D" id="3.40.630.30">
    <property type="match status" value="1"/>
</dbReference>
<dbReference type="RefSeq" id="WP_277901397.1">
    <property type="nucleotide sequence ID" value="NZ_JAPMUA010000009.1"/>
</dbReference>
<organism evidence="2 3">
    <name type="scientific">Galbibacter pacificus</name>
    <dbReference type="NCBI Taxonomy" id="2996052"/>
    <lineage>
        <taxon>Bacteria</taxon>
        <taxon>Pseudomonadati</taxon>
        <taxon>Bacteroidota</taxon>
        <taxon>Flavobacteriia</taxon>
        <taxon>Flavobacteriales</taxon>
        <taxon>Flavobacteriaceae</taxon>
        <taxon>Galbibacter</taxon>
    </lineage>
</organism>
<sequence length="149" mass="17454">MLTSEILKGDFLITTDKEKLDVPFIHRFLSTEAGWCDNIPLETVQKSIDNSLNFGLFHNDKQIGFARIITDYATIAYLGDVFILNEYRKQGLSKWLMEVVTNHPELQNLRRWMLITDTAPWLYEKFGFAKVKGSNLYMEKHFPNVYKKD</sequence>
<dbReference type="InterPro" id="IPR000182">
    <property type="entry name" value="GNAT_dom"/>
</dbReference>
<accession>A0ABT6FX43</accession>
<evidence type="ECO:0000313" key="2">
    <source>
        <dbReference type="EMBL" id="MDG3587677.1"/>
    </source>
</evidence>
<dbReference type="PANTHER" id="PTHR43233">
    <property type="entry name" value="FAMILY N-ACETYLTRANSFERASE, PUTATIVE (AFU_ORTHOLOGUE AFUA_6G03350)-RELATED"/>
    <property type="match status" value="1"/>
</dbReference>
<dbReference type="Proteomes" id="UP001153642">
    <property type="component" value="Unassembled WGS sequence"/>
</dbReference>
<keyword evidence="3" id="KW-1185">Reference proteome</keyword>
<proteinExistence type="predicted"/>
<gene>
    <name evidence="2" type="ORF">OSR52_17595</name>
</gene>